<evidence type="ECO:0000313" key="2">
    <source>
        <dbReference type="Proteomes" id="UP000315750"/>
    </source>
</evidence>
<dbReference type="Proteomes" id="UP000315750">
    <property type="component" value="Chromosome"/>
</dbReference>
<name>A0A518ALL1_9BACT</name>
<evidence type="ECO:0008006" key="3">
    <source>
        <dbReference type="Google" id="ProtNLM"/>
    </source>
</evidence>
<reference evidence="1 2" key="1">
    <citation type="submission" date="2019-02" db="EMBL/GenBank/DDBJ databases">
        <title>Deep-cultivation of Planctomycetes and their phenomic and genomic characterization uncovers novel biology.</title>
        <authorList>
            <person name="Wiegand S."/>
            <person name="Jogler M."/>
            <person name="Boedeker C."/>
            <person name="Pinto D."/>
            <person name="Vollmers J."/>
            <person name="Rivas-Marin E."/>
            <person name="Kohn T."/>
            <person name="Peeters S.H."/>
            <person name="Heuer A."/>
            <person name="Rast P."/>
            <person name="Oberbeckmann S."/>
            <person name="Bunk B."/>
            <person name="Jeske O."/>
            <person name="Meyerdierks A."/>
            <person name="Storesund J.E."/>
            <person name="Kallscheuer N."/>
            <person name="Luecker S."/>
            <person name="Lage O.M."/>
            <person name="Pohl T."/>
            <person name="Merkel B.J."/>
            <person name="Hornburger P."/>
            <person name="Mueller R.-W."/>
            <person name="Bruemmer F."/>
            <person name="Labrenz M."/>
            <person name="Spormann A.M."/>
            <person name="Op den Camp H."/>
            <person name="Overmann J."/>
            <person name="Amann R."/>
            <person name="Jetten M.S.M."/>
            <person name="Mascher T."/>
            <person name="Medema M.H."/>
            <person name="Devos D.P."/>
            <person name="Kaster A.-K."/>
            <person name="Ovreas L."/>
            <person name="Rohde M."/>
            <person name="Galperin M.Y."/>
            <person name="Jogler C."/>
        </authorList>
    </citation>
    <scope>NUCLEOTIDE SEQUENCE [LARGE SCALE GENOMIC DNA]</scope>
    <source>
        <strain evidence="1 2">Pan181</strain>
    </source>
</reference>
<dbReference type="AlphaFoldDB" id="A0A518ALL1"/>
<dbReference type="OrthoDB" id="269669at2"/>
<accession>A0A518ALL1</accession>
<organism evidence="1 2">
    <name type="scientific">Aeoliella mucimassa</name>
    <dbReference type="NCBI Taxonomy" id="2527972"/>
    <lineage>
        <taxon>Bacteria</taxon>
        <taxon>Pseudomonadati</taxon>
        <taxon>Planctomycetota</taxon>
        <taxon>Planctomycetia</taxon>
        <taxon>Pirellulales</taxon>
        <taxon>Lacipirellulaceae</taxon>
        <taxon>Aeoliella</taxon>
    </lineage>
</organism>
<dbReference type="EMBL" id="CP036278">
    <property type="protein sequence ID" value="QDU55574.1"/>
    <property type="molecule type" value="Genomic_DNA"/>
</dbReference>
<protein>
    <recommendedName>
        <fullName evidence="3">Arrestin-like N-terminal domain-containing protein</fullName>
    </recommendedName>
</protein>
<sequence length="147" mass="16324">MRVLAANQSPLADIRITDAETPFAPGDVLRGSICVNSDNAQDVRSAELSVLWYTAGKGEEDFGVHYFQRYSTDGPDGVELTRRREFRTLLPENPLSYDGIVVKVCWCARLRLFLPKGRQQVLEASFQLGNVAPARLPTLLSPDGDEE</sequence>
<keyword evidence="2" id="KW-1185">Reference proteome</keyword>
<proteinExistence type="predicted"/>
<dbReference type="RefSeq" id="WP_145246418.1">
    <property type="nucleotide sequence ID" value="NZ_CP036278.1"/>
</dbReference>
<evidence type="ECO:0000313" key="1">
    <source>
        <dbReference type="EMBL" id="QDU55574.1"/>
    </source>
</evidence>
<gene>
    <name evidence="1" type="ORF">Pan181_17660</name>
</gene>
<dbReference type="KEGG" id="amuc:Pan181_17660"/>